<evidence type="ECO:0000313" key="4">
    <source>
        <dbReference type="EMBL" id="QDZ07456.1"/>
    </source>
</evidence>
<dbReference type="InterPro" id="IPR018535">
    <property type="entry name" value="DUF1996"/>
</dbReference>
<protein>
    <submittedName>
        <fullName evidence="4">DUF1996 domain-containing protein</fullName>
    </submittedName>
</protein>
<feature type="region of interest" description="Disordered" evidence="1">
    <location>
        <begin position="439"/>
        <end position="459"/>
    </location>
</feature>
<feature type="domain" description="DUF1996" evidence="3">
    <location>
        <begin position="118"/>
        <end position="401"/>
    </location>
</feature>
<evidence type="ECO:0000259" key="3">
    <source>
        <dbReference type="Pfam" id="PF09362"/>
    </source>
</evidence>
<dbReference type="RefSeq" id="WP_146570920.1">
    <property type="nucleotide sequence ID" value="NZ_CP042306.1"/>
</dbReference>
<evidence type="ECO:0000313" key="5">
    <source>
        <dbReference type="Proteomes" id="UP000315673"/>
    </source>
</evidence>
<dbReference type="OrthoDB" id="581239at2"/>
<reference evidence="4 5" key="1">
    <citation type="submission" date="2019-07" db="EMBL/GenBank/DDBJ databases">
        <title>Full genome sequence of Sphingomonas sp. 4R-6-7(HKS19).</title>
        <authorList>
            <person name="Im W.-T."/>
        </authorList>
    </citation>
    <scope>NUCLEOTIDE SEQUENCE [LARGE SCALE GENOMIC DNA]</scope>
    <source>
        <strain evidence="4 5">HKS19</strain>
    </source>
</reference>
<organism evidence="4 5">
    <name type="scientific">Sphingomonas panacisoli</name>
    <dbReference type="NCBI Taxonomy" id="1813879"/>
    <lineage>
        <taxon>Bacteria</taxon>
        <taxon>Pseudomonadati</taxon>
        <taxon>Pseudomonadota</taxon>
        <taxon>Alphaproteobacteria</taxon>
        <taxon>Sphingomonadales</taxon>
        <taxon>Sphingomonadaceae</taxon>
        <taxon>Sphingomonas</taxon>
    </lineage>
</organism>
<gene>
    <name evidence="4" type="ORF">FPZ24_08160</name>
</gene>
<keyword evidence="2" id="KW-0732">Signal</keyword>
<feature type="chain" id="PRO_5022792168" evidence="2">
    <location>
        <begin position="21"/>
        <end position="483"/>
    </location>
</feature>
<keyword evidence="5" id="KW-1185">Reference proteome</keyword>
<dbReference type="KEGG" id="spai:FPZ24_08160"/>
<dbReference type="PANTHER" id="PTHR43662">
    <property type="match status" value="1"/>
</dbReference>
<dbReference type="Pfam" id="PF09362">
    <property type="entry name" value="DUF1996"/>
    <property type="match status" value="1"/>
</dbReference>
<dbReference type="EMBL" id="CP042306">
    <property type="protein sequence ID" value="QDZ07456.1"/>
    <property type="molecule type" value="Genomic_DNA"/>
</dbReference>
<feature type="region of interest" description="Disordered" evidence="1">
    <location>
        <begin position="35"/>
        <end position="60"/>
    </location>
</feature>
<dbReference type="PANTHER" id="PTHR43662:SF3">
    <property type="entry name" value="DOMAIN PROTEIN, PUTATIVE (AFU_ORTHOLOGUE AFUA_6G11970)-RELATED"/>
    <property type="match status" value="1"/>
</dbReference>
<evidence type="ECO:0000256" key="2">
    <source>
        <dbReference type="SAM" id="SignalP"/>
    </source>
</evidence>
<proteinExistence type="predicted"/>
<name>A0A5B8LHV7_9SPHN</name>
<accession>A0A5B8LHV7</accession>
<evidence type="ECO:0000256" key="1">
    <source>
        <dbReference type="SAM" id="MobiDB-lite"/>
    </source>
</evidence>
<sequence>MMFKKLILLASLMLAVPAWGQTLTPQPDVGTYIDTPATYETDGSTPNRVGDGSNDKGGTAPAFTTFPEVSDPTDRSLAQWSTDGWVVNDSSVCLTNTTTCPEKKFRIRINSAKILYDDPIRFYGQPGVSHCHEFFGNIRVNAFSTPLSLRYAPASTAAGGIAWSTGYWEPCWVKTISAKKYAMPAVGNAVYYTRNGTSPMKDDLQPLHQKLRFIFGTNSDDPMDCKFKNELDVANGGAGTTCTVRAGRYSYLGNGFLGYQCSNYAGNVIRALKTGLTAAPGFTLADGSDPWEGRCVDGDTIYAEAHAPLCWDGKNISSPGGYWHLRQEVQDNYVGGTTCPKGWYKIPDLQIKSAHQTRGFADYSTWKLDSDAMFAAKCTALGQTCPTTIPGWSFHADWMNGIALNIRNQVLSFCLGIGSNVPHQCDVATGGATISASTALTSGNAPDGSRMPQVQSPTIDSNNAANLKLVETTRTSTHDMKGM</sequence>
<feature type="signal peptide" evidence="2">
    <location>
        <begin position="1"/>
        <end position="20"/>
    </location>
</feature>
<dbReference type="Proteomes" id="UP000315673">
    <property type="component" value="Chromosome"/>
</dbReference>
<dbReference type="AlphaFoldDB" id="A0A5B8LHV7"/>